<name>A0A699QFV2_TANCI</name>
<organism evidence="1">
    <name type="scientific">Tanacetum cinerariifolium</name>
    <name type="common">Dalmatian daisy</name>
    <name type="synonym">Chrysanthemum cinerariifolium</name>
    <dbReference type="NCBI Taxonomy" id="118510"/>
    <lineage>
        <taxon>Eukaryota</taxon>
        <taxon>Viridiplantae</taxon>
        <taxon>Streptophyta</taxon>
        <taxon>Embryophyta</taxon>
        <taxon>Tracheophyta</taxon>
        <taxon>Spermatophyta</taxon>
        <taxon>Magnoliopsida</taxon>
        <taxon>eudicotyledons</taxon>
        <taxon>Gunneridae</taxon>
        <taxon>Pentapetalae</taxon>
        <taxon>asterids</taxon>
        <taxon>campanulids</taxon>
        <taxon>Asterales</taxon>
        <taxon>Asteraceae</taxon>
        <taxon>Asteroideae</taxon>
        <taxon>Anthemideae</taxon>
        <taxon>Anthemidinae</taxon>
        <taxon>Tanacetum</taxon>
    </lineage>
</organism>
<reference evidence="1" key="1">
    <citation type="journal article" date="2019" name="Sci. Rep.">
        <title>Draft genome of Tanacetum cinerariifolium, the natural source of mosquito coil.</title>
        <authorList>
            <person name="Yamashiro T."/>
            <person name="Shiraishi A."/>
            <person name="Satake H."/>
            <person name="Nakayama K."/>
        </authorList>
    </citation>
    <scope>NUCLEOTIDE SEQUENCE</scope>
</reference>
<sequence length="147" mass="15752">MLLSAGRGRTHLCRMPSAQLLFTFFCDVSSLCPPPNCPGGQLARLPGRPLPRAGSAHANARRLSPTRPHAAAWGRAAAPCVPARRRNILPARGQRHVSRGHRYRGGPAGAACRMVRHGAASYAGWGTPYYDLRALYATARAPGGRHV</sequence>
<gene>
    <name evidence="1" type="ORF">Tci_836608</name>
</gene>
<protein>
    <submittedName>
        <fullName evidence="1">Uncharacterized protein</fullName>
    </submittedName>
</protein>
<evidence type="ECO:0000313" key="1">
    <source>
        <dbReference type="EMBL" id="GFC64638.1"/>
    </source>
</evidence>
<accession>A0A699QFV2</accession>
<comment type="caution">
    <text evidence="1">The sequence shown here is derived from an EMBL/GenBank/DDBJ whole genome shotgun (WGS) entry which is preliminary data.</text>
</comment>
<dbReference type="AlphaFoldDB" id="A0A699QFV2"/>
<proteinExistence type="predicted"/>
<dbReference type="EMBL" id="BKCJ011003187">
    <property type="protein sequence ID" value="GFC64638.1"/>
    <property type="molecule type" value="Genomic_DNA"/>
</dbReference>